<dbReference type="RefSeq" id="WP_106933667.1">
    <property type="nucleotide sequence ID" value="NZ_PYFT01000002.1"/>
</dbReference>
<dbReference type="Proteomes" id="UP000240357">
    <property type="component" value="Unassembled WGS sequence"/>
</dbReference>
<feature type="domain" description="Histidine kinase/HSP90-like ATPase" evidence="6">
    <location>
        <begin position="10"/>
        <end position="86"/>
    </location>
</feature>
<dbReference type="SUPFAM" id="SSF55874">
    <property type="entry name" value="ATPase domain of HSP90 chaperone/DNA topoisomerase II/histidine kinase"/>
    <property type="match status" value="1"/>
</dbReference>
<evidence type="ECO:0000313" key="8">
    <source>
        <dbReference type="Proteomes" id="UP000240357"/>
    </source>
</evidence>
<gene>
    <name evidence="7" type="ORF">AHMF7605_28435</name>
</gene>
<keyword evidence="4" id="KW-0418">Kinase</keyword>
<accession>A0A2T2Y8J1</accession>
<keyword evidence="5" id="KW-0902">Two-component regulatory system</keyword>
<dbReference type="OrthoDB" id="5401121at2"/>
<evidence type="ECO:0000256" key="5">
    <source>
        <dbReference type="ARBA" id="ARBA00023012"/>
    </source>
</evidence>
<dbReference type="GO" id="GO:0000160">
    <property type="term" value="P:phosphorelay signal transduction system"/>
    <property type="evidence" value="ECO:0007669"/>
    <property type="project" value="UniProtKB-KW"/>
</dbReference>
<dbReference type="GO" id="GO:0004673">
    <property type="term" value="F:protein histidine kinase activity"/>
    <property type="evidence" value="ECO:0007669"/>
    <property type="project" value="UniProtKB-EC"/>
</dbReference>
<dbReference type="CDD" id="cd16917">
    <property type="entry name" value="HATPase_UhpB-NarQ-NarX-like"/>
    <property type="match status" value="1"/>
</dbReference>
<dbReference type="PANTHER" id="PTHR24421:SF10">
    <property type="entry name" value="NITRATE_NITRITE SENSOR PROTEIN NARQ"/>
    <property type="match status" value="1"/>
</dbReference>
<dbReference type="PANTHER" id="PTHR24421">
    <property type="entry name" value="NITRATE/NITRITE SENSOR PROTEIN NARX-RELATED"/>
    <property type="match status" value="1"/>
</dbReference>
<keyword evidence="3" id="KW-0808">Transferase</keyword>
<reference evidence="7 8" key="1">
    <citation type="submission" date="2018-03" db="EMBL/GenBank/DDBJ databases">
        <title>Adhaeribacter sp. HMF7605 Genome sequencing and assembly.</title>
        <authorList>
            <person name="Kang H."/>
            <person name="Kang J."/>
            <person name="Cha I."/>
            <person name="Kim H."/>
            <person name="Joh K."/>
        </authorList>
    </citation>
    <scope>NUCLEOTIDE SEQUENCE [LARGE SCALE GENOMIC DNA]</scope>
    <source>
        <strain evidence="7 8">HMF7605</strain>
    </source>
</reference>
<dbReference type="InterPro" id="IPR004358">
    <property type="entry name" value="Sig_transdc_His_kin-like_C"/>
</dbReference>
<sequence>MEYPLESYLELAMYRICQELLTNVTKHAEATSVDILLMQEEGELILKVRDNGKGINPEPGKKSGIGLRTIQDRIKLLNGTFAINTPPAVKVPR</sequence>
<evidence type="ECO:0000256" key="1">
    <source>
        <dbReference type="ARBA" id="ARBA00000085"/>
    </source>
</evidence>
<dbReference type="Pfam" id="PF02518">
    <property type="entry name" value="HATPase_c"/>
    <property type="match status" value="1"/>
</dbReference>
<dbReference type="PRINTS" id="PR00344">
    <property type="entry name" value="BCTRLSENSOR"/>
</dbReference>
<comment type="caution">
    <text evidence="7">The sequence shown here is derived from an EMBL/GenBank/DDBJ whole genome shotgun (WGS) entry which is preliminary data.</text>
</comment>
<dbReference type="AlphaFoldDB" id="A0A2T2Y8J1"/>
<dbReference type="InterPro" id="IPR036890">
    <property type="entry name" value="HATPase_C_sf"/>
</dbReference>
<dbReference type="EMBL" id="PYFT01000002">
    <property type="protein sequence ID" value="PSR51845.1"/>
    <property type="molecule type" value="Genomic_DNA"/>
</dbReference>
<evidence type="ECO:0000256" key="3">
    <source>
        <dbReference type="ARBA" id="ARBA00022679"/>
    </source>
</evidence>
<organism evidence="7 8">
    <name type="scientific">Adhaeribacter arboris</name>
    <dbReference type="NCBI Taxonomy" id="2072846"/>
    <lineage>
        <taxon>Bacteria</taxon>
        <taxon>Pseudomonadati</taxon>
        <taxon>Bacteroidota</taxon>
        <taxon>Cytophagia</taxon>
        <taxon>Cytophagales</taxon>
        <taxon>Hymenobacteraceae</taxon>
        <taxon>Adhaeribacter</taxon>
    </lineage>
</organism>
<keyword evidence="8" id="KW-1185">Reference proteome</keyword>
<dbReference type="InterPro" id="IPR003594">
    <property type="entry name" value="HATPase_dom"/>
</dbReference>
<evidence type="ECO:0000256" key="2">
    <source>
        <dbReference type="ARBA" id="ARBA00012438"/>
    </source>
</evidence>
<dbReference type="Gene3D" id="3.30.565.10">
    <property type="entry name" value="Histidine kinase-like ATPase, C-terminal domain"/>
    <property type="match status" value="1"/>
</dbReference>
<evidence type="ECO:0000313" key="7">
    <source>
        <dbReference type="EMBL" id="PSR51845.1"/>
    </source>
</evidence>
<dbReference type="InterPro" id="IPR050482">
    <property type="entry name" value="Sensor_HK_TwoCompSys"/>
</dbReference>
<evidence type="ECO:0000259" key="6">
    <source>
        <dbReference type="Pfam" id="PF02518"/>
    </source>
</evidence>
<protein>
    <recommendedName>
        <fullName evidence="2">histidine kinase</fullName>
        <ecNumber evidence="2">2.7.13.3</ecNumber>
    </recommendedName>
</protein>
<evidence type="ECO:0000256" key="4">
    <source>
        <dbReference type="ARBA" id="ARBA00022777"/>
    </source>
</evidence>
<name>A0A2T2Y8J1_9BACT</name>
<comment type="catalytic activity">
    <reaction evidence="1">
        <text>ATP + protein L-histidine = ADP + protein N-phospho-L-histidine.</text>
        <dbReference type="EC" id="2.7.13.3"/>
    </reaction>
</comment>
<dbReference type="EC" id="2.7.13.3" evidence="2"/>
<proteinExistence type="predicted"/>